<comment type="caution">
    <text evidence="2">The sequence shown here is derived from an EMBL/GenBank/DDBJ whole genome shotgun (WGS) entry which is preliminary data.</text>
</comment>
<accession>A0A815TAL8</accession>
<name>A0A815TAL8_ADIRI</name>
<keyword evidence="4" id="KW-1185">Reference proteome</keyword>
<evidence type="ECO:0000256" key="1">
    <source>
        <dbReference type="SAM" id="MobiDB-lite"/>
    </source>
</evidence>
<dbReference type="EMBL" id="CAJNOJ010000643">
    <property type="protein sequence ID" value="CAF1502745.1"/>
    <property type="molecule type" value="Genomic_DNA"/>
</dbReference>
<dbReference type="AlphaFoldDB" id="A0A815TAL8"/>
<evidence type="ECO:0000313" key="3">
    <source>
        <dbReference type="EMBL" id="CAF1687650.1"/>
    </source>
</evidence>
<reference evidence="2" key="1">
    <citation type="submission" date="2021-02" db="EMBL/GenBank/DDBJ databases">
        <authorList>
            <person name="Nowell W R."/>
        </authorList>
    </citation>
    <scope>NUCLEOTIDE SEQUENCE</scope>
</reference>
<dbReference type="Proteomes" id="UP000663852">
    <property type="component" value="Unassembled WGS sequence"/>
</dbReference>
<feature type="region of interest" description="Disordered" evidence="1">
    <location>
        <begin position="56"/>
        <end position="123"/>
    </location>
</feature>
<dbReference type="EMBL" id="CAJNOR010017681">
    <property type="protein sequence ID" value="CAF1687650.1"/>
    <property type="molecule type" value="Genomic_DNA"/>
</dbReference>
<organism evidence="2 5">
    <name type="scientific">Adineta ricciae</name>
    <name type="common">Rotifer</name>
    <dbReference type="NCBI Taxonomy" id="249248"/>
    <lineage>
        <taxon>Eukaryota</taxon>
        <taxon>Metazoa</taxon>
        <taxon>Spiralia</taxon>
        <taxon>Gnathifera</taxon>
        <taxon>Rotifera</taxon>
        <taxon>Eurotatoria</taxon>
        <taxon>Bdelloidea</taxon>
        <taxon>Adinetida</taxon>
        <taxon>Adinetidae</taxon>
        <taxon>Adineta</taxon>
    </lineage>
</organism>
<feature type="compositionally biased region" description="Acidic residues" evidence="1">
    <location>
        <begin position="75"/>
        <end position="122"/>
    </location>
</feature>
<sequence length="147" mass="17465">MINPHRVVEILSDLVSERLSLQDRNNSHTRHDEEIAKHLFDHVESILDSTQYSFETEHTIDFDDECNTEQLQKDDDGEEESEGEDDDEDDEEKEDDDGKDEEEEEEDNDDEEYESEQMDIDVEQFQRELMEADDGQHYDLRENFSTL</sequence>
<dbReference type="Proteomes" id="UP000663828">
    <property type="component" value="Unassembled WGS sequence"/>
</dbReference>
<dbReference type="OrthoDB" id="10062281at2759"/>
<proteinExistence type="predicted"/>
<evidence type="ECO:0000313" key="4">
    <source>
        <dbReference type="Proteomes" id="UP000663828"/>
    </source>
</evidence>
<evidence type="ECO:0000313" key="2">
    <source>
        <dbReference type="EMBL" id="CAF1502745.1"/>
    </source>
</evidence>
<gene>
    <name evidence="2" type="ORF">EDS130_LOCUS42736</name>
    <name evidence="3" type="ORF">XAT740_LOCUS62495</name>
</gene>
<protein>
    <submittedName>
        <fullName evidence="2">Uncharacterized protein</fullName>
    </submittedName>
</protein>
<evidence type="ECO:0000313" key="5">
    <source>
        <dbReference type="Proteomes" id="UP000663852"/>
    </source>
</evidence>